<evidence type="ECO:0000313" key="2">
    <source>
        <dbReference type="EMBL" id="WMV26321.1"/>
    </source>
</evidence>
<feature type="signal peptide" evidence="1">
    <location>
        <begin position="1"/>
        <end position="19"/>
    </location>
</feature>
<sequence length="128" mass="14495">MPTCLGCIIILRLSLRVQYSGFLADSSAFVTAMLNIVDVQASIIPLMTMNSDMFEILSYLQQQLVDLNCKLYCLLSISLYLSHLCPEYSLLCSNWEILLDLNCITSLYYIVPLPRSILVVHFNIVIPI</sequence>
<feature type="chain" id="PRO_5042027472" evidence="1">
    <location>
        <begin position="20"/>
        <end position="128"/>
    </location>
</feature>
<evidence type="ECO:0000313" key="3">
    <source>
        <dbReference type="Proteomes" id="UP001234989"/>
    </source>
</evidence>
<evidence type="ECO:0000256" key="1">
    <source>
        <dbReference type="SAM" id="SignalP"/>
    </source>
</evidence>
<protein>
    <submittedName>
        <fullName evidence="2">Uncharacterized protein</fullName>
    </submittedName>
</protein>
<gene>
    <name evidence="2" type="ORF">MTR67_019706</name>
</gene>
<organism evidence="2 3">
    <name type="scientific">Solanum verrucosum</name>
    <dbReference type="NCBI Taxonomy" id="315347"/>
    <lineage>
        <taxon>Eukaryota</taxon>
        <taxon>Viridiplantae</taxon>
        <taxon>Streptophyta</taxon>
        <taxon>Embryophyta</taxon>
        <taxon>Tracheophyta</taxon>
        <taxon>Spermatophyta</taxon>
        <taxon>Magnoliopsida</taxon>
        <taxon>eudicotyledons</taxon>
        <taxon>Gunneridae</taxon>
        <taxon>Pentapetalae</taxon>
        <taxon>asterids</taxon>
        <taxon>lamiids</taxon>
        <taxon>Solanales</taxon>
        <taxon>Solanaceae</taxon>
        <taxon>Solanoideae</taxon>
        <taxon>Solaneae</taxon>
        <taxon>Solanum</taxon>
    </lineage>
</organism>
<dbReference type="AlphaFoldDB" id="A0AAF0QTD4"/>
<keyword evidence="1" id="KW-0732">Signal</keyword>
<reference evidence="2" key="1">
    <citation type="submission" date="2023-08" db="EMBL/GenBank/DDBJ databases">
        <title>A de novo genome assembly of Solanum verrucosum Schlechtendal, a Mexican diploid species geographically isolated from the other diploid A-genome species in potato relatives.</title>
        <authorList>
            <person name="Hosaka K."/>
        </authorList>
    </citation>
    <scope>NUCLEOTIDE SEQUENCE</scope>
    <source>
        <tissue evidence="2">Young leaves</tissue>
    </source>
</reference>
<dbReference type="EMBL" id="CP133615">
    <property type="protein sequence ID" value="WMV26321.1"/>
    <property type="molecule type" value="Genomic_DNA"/>
</dbReference>
<accession>A0AAF0QTD4</accession>
<dbReference type="Proteomes" id="UP001234989">
    <property type="component" value="Chromosome 4"/>
</dbReference>
<keyword evidence="3" id="KW-1185">Reference proteome</keyword>
<proteinExistence type="predicted"/>
<name>A0AAF0QTD4_SOLVR</name>